<reference evidence="2" key="1">
    <citation type="submission" date="2020-09" db="EMBL/GenBank/DDBJ databases">
        <title>Taishania pollutisoli gen. nov., sp. nov., Isolated from Tetrabromobisphenol A-Contaminated Soil.</title>
        <authorList>
            <person name="Chen Q."/>
        </authorList>
    </citation>
    <scope>NUCLEOTIDE SEQUENCE</scope>
    <source>
        <strain evidence="2">CZZ-1</strain>
    </source>
</reference>
<dbReference type="Gene3D" id="3.40.50.620">
    <property type="entry name" value="HUPs"/>
    <property type="match status" value="1"/>
</dbReference>
<name>A0A8J6PAX9_9FLAO</name>
<dbReference type="EMBL" id="JACVEL010000002">
    <property type="protein sequence ID" value="MBC9811788.1"/>
    <property type="molecule type" value="Genomic_DNA"/>
</dbReference>
<dbReference type="SUPFAM" id="SSF52402">
    <property type="entry name" value="Adenine nucleotide alpha hydrolases-like"/>
    <property type="match status" value="1"/>
</dbReference>
<dbReference type="AlphaFoldDB" id="A0A8J6PAX9"/>
<evidence type="ECO:0000259" key="1">
    <source>
        <dbReference type="Pfam" id="PF02540"/>
    </source>
</evidence>
<proteinExistence type="predicted"/>
<dbReference type="InterPro" id="IPR022310">
    <property type="entry name" value="NAD/GMP_synthase"/>
</dbReference>
<dbReference type="Pfam" id="PF02540">
    <property type="entry name" value="NAD_synthase"/>
    <property type="match status" value="1"/>
</dbReference>
<feature type="domain" description="NAD/GMP synthase" evidence="1">
    <location>
        <begin position="71"/>
        <end position="129"/>
    </location>
</feature>
<gene>
    <name evidence="2" type="ORF">H9Y05_04790</name>
</gene>
<dbReference type="Proteomes" id="UP000652681">
    <property type="component" value="Unassembled WGS sequence"/>
</dbReference>
<comment type="caution">
    <text evidence="2">The sequence shown here is derived from an EMBL/GenBank/DDBJ whole genome shotgun (WGS) entry which is preliminary data.</text>
</comment>
<keyword evidence="3" id="KW-1185">Reference proteome</keyword>
<dbReference type="GO" id="GO:0006163">
    <property type="term" value="P:purine nucleotide metabolic process"/>
    <property type="evidence" value="ECO:0007669"/>
    <property type="project" value="UniProtKB-ARBA"/>
</dbReference>
<dbReference type="InterPro" id="IPR020022">
    <property type="entry name" value="N-acetyl_sugar_amidoTrfase"/>
</dbReference>
<evidence type="ECO:0000313" key="3">
    <source>
        <dbReference type="Proteomes" id="UP000652681"/>
    </source>
</evidence>
<sequence>MHLMNTPYQICVRCVMDTTDPHISFNDNGECNHCTEFIDVRSKYQYNPEKSEHEFQQRISTIKKDGAGKEYDVVLGLSGGIDSSYAAYICKQNGLRVLAVHLDNGWNSEEAVQNIKNIARKLGIDYESFVLDWNEFKDLQLAFLKAGVPEAETPTDIAIPAVLHKTAAKYGIKHIVSGGNFATEGILPKHWHYNAKDMRYFNSIYKQFGTRSLKTFPTFGFKKEMYYKLVKKINFFYVLNTVPYNKEDAMAFLEKELGWKYYGGKHYESKYTGFIQSYYLYEKFGIDYRRATLATQICNKEISRELALELLQSKPYSDEKVEQEKAYIAKKLGISREEFDRILLQPAKWYTDYPNDEKRLKFIYDTYRKLSKKEKLGSF</sequence>
<organism evidence="2 3">
    <name type="scientific">Taishania pollutisoli</name>
    <dbReference type="NCBI Taxonomy" id="2766479"/>
    <lineage>
        <taxon>Bacteria</taxon>
        <taxon>Pseudomonadati</taxon>
        <taxon>Bacteroidota</taxon>
        <taxon>Flavobacteriia</taxon>
        <taxon>Flavobacteriales</taxon>
        <taxon>Crocinitomicaceae</taxon>
        <taxon>Taishania</taxon>
    </lineage>
</organism>
<accession>A0A8J6PAX9</accession>
<dbReference type="InterPro" id="IPR014729">
    <property type="entry name" value="Rossmann-like_a/b/a_fold"/>
</dbReference>
<dbReference type="NCBIfam" id="TIGR03573">
    <property type="entry name" value="WbuX"/>
    <property type="match status" value="1"/>
</dbReference>
<evidence type="ECO:0000313" key="2">
    <source>
        <dbReference type="EMBL" id="MBC9811788.1"/>
    </source>
</evidence>
<protein>
    <submittedName>
        <fullName evidence="2">N-acetyl sugar amidotransferase</fullName>
    </submittedName>
</protein>